<protein>
    <recommendedName>
        <fullName evidence="3">Type II toxin-antitoxin system RelE/ParE family toxin</fullName>
    </recommendedName>
</protein>
<proteinExistence type="predicted"/>
<dbReference type="RefSeq" id="WP_138364870.1">
    <property type="nucleotide sequence ID" value="NZ_VCEJ01000002.1"/>
</dbReference>
<dbReference type="Proteomes" id="UP000306402">
    <property type="component" value="Unassembled WGS sequence"/>
</dbReference>
<name>A0A5R9L5I1_9BACT</name>
<reference evidence="1 2" key="1">
    <citation type="submission" date="2019-05" db="EMBL/GenBank/DDBJ databases">
        <authorList>
            <person name="Qu J.-H."/>
        </authorList>
    </citation>
    <scope>NUCLEOTIDE SEQUENCE [LARGE SCALE GENOMIC DNA]</scope>
    <source>
        <strain evidence="1 2">T17</strain>
    </source>
</reference>
<accession>A0A5R9L5I1</accession>
<organism evidence="1 2">
    <name type="scientific">Dyadobacter luticola</name>
    <dbReference type="NCBI Taxonomy" id="1979387"/>
    <lineage>
        <taxon>Bacteria</taxon>
        <taxon>Pseudomonadati</taxon>
        <taxon>Bacteroidota</taxon>
        <taxon>Cytophagia</taxon>
        <taxon>Cytophagales</taxon>
        <taxon>Spirosomataceae</taxon>
        <taxon>Dyadobacter</taxon>
    </lineage>
</organism>
<evidence type="ECO:0000313" key="2">
    <source>
        <dbReference type="Proteomes" id="UP000306402"/>
    </source>
</evidence>
<keyword evidence="2" id="KW-1185">Reference proteome</keyword>
<gene>
    <name evidence="1" type="ORF">FEN17_08685</name>
</gene>
<dbReference type="EMBL" id="VCEJ01000002">
    <property type="protein sequence ID" value="TLV03661.1"/>
    <property type="molecule type" value="Genomic_DNA"/>
</dbReference>
<dbReference type="AlphaFoldDB" id="A0A5R9L5I1"/>
<evidence type="ECO:0008006" key="3">
    <source>
        <dbReference type="Google" id="ProtNLM"/>
    </source>
</evidence>
<sequence length="99" mass="11402">MGGRKIIVRQSVADSIAGIAWFIESKGLVKTAEKFSDSVYDFLEKLGQPLREYNVCRDPDRALLGYKCVVFKKKYTIVFIESTDELLICEFIPSKLIYW</sequence>
<comment type="caution">
    <text evidence="1">The sequence shown here is derived from an EMBL/GenBank/DDBJ whole genome shotgun (WGS) entry which is preliminary data.</text>
</comment>
<dbReference type="OrthoDB" id="674995at2"/>
<evidence type="ECO:0000313" key="1">
    <source>
        <dbReference type="EMBL" id="TLV03661.1"/>
    </source>
</evidence>